<evidence type="ECO:0000259" key="15">
    <source>
        <dbReference type="PROSITE" id="PS50109"/>
    </source>
</evidence>
<dbReference type="EC" id="2.7.13.3" evidence="3"/>
<dbReference type="RefSeq" id="WP_010966924.1">
    <property type="nucleotide sequence ID" value="NC_003030.1"/>
</dbReference>
<evidence type="ECO:0000313" key="17">
    <source>
        <dbReference type="EMBL" id="AAK81584.1"/>
    </source>
</evidence>
<dbReference type="Gene3D" id="6.10.340.10">
    <property type="match status" value="1"/>
</dbReference>
<dbReference type="GO" id="GO:0005886">
    <property type="term" value="C:plasma membrane"/>
    <property type="evidence" value="ECO:0007669"/>
    <property type="project" value="UniProtKB-SubCell"/>
</dbReference>
<organism evidence="17 18">
    <name type="scientific">Clostridium acetobutylicum (strain ATCC 824 / DSM 792 / JCM 1419 / IAM 19013 / LMG 5710 / NBRC 13948 / NRRL B-527 / VKM B-1787 / 2291 / W)</name>
    <dbReference type="NCBI Taxonomy" id="272562"/>
    <lineage>
        <taxon>Bacteria</taxon>
        <taxon>Bacillati</taxon>
        <taxon>Bacillota</taxon>
        <taxon>Clostridia</taxon>
        <taxon>Eubacteriales</taxon>
        <taxon>Clostridiaceae</taxon>
        <taxon>Clostridium</taxon>
    </lineage>
</organism>
<evidence type="ECO:0000256" key="1">
    <source>
        <dbReference type="ARBA" id="ARBA00000085"/>
    </source>
</evidence>
<evidence type="ECO:0000313" key="18">
    <source>
        <dbReference type="Proteomes" id="UP000000814"/>
    </source>
</evidence>
<name>Q97D20_CLOAB</name>
<accession>Q97D20</accession>
<feature type="domain" description="HAMP" evidence="16">
    <location>
        <begin position="189"/>
        <end position="241"/>
    </location>
</feature>
<dbReference type="CDD" id="cd06225">
    <property type="entry name" value="HAMP"/>
    <property type="match status" value="1"/>
</dbReference>
<dbReference type="PROSITE" id="PS50109">
    <property type="entry name" value="HIS_KIN"/>
    <property type="match status" value="1"/>
</dbReference>
<keyword evidence="4" id="KW-1003">Cell membrane</keyword>
<dbReference type="Gene3D" id="1.10.287.130">
    <property type="match status" value="1"/>
</dbReference>
<evidence type="ECO:0000256" key="12">
    <source>
        <dbReference type="ARBA" id="ARBA00023012"/>
    </source>
</evidence>
<dbReference type="Proteomes" id="UP000000814">
    <property type="component" value="Chromosome"/>
</dbReference>
<dbReference type="AlphaFoldDB" id="Q97D20"/>
<dbReference type="KEGG" id="cac:CA_C3662"/>
<comment type="subcellular location">
    <subcellularLocation>
        <location evidence="2">Cell membrane</location>
        <topology evidence="2">Multi-pass membrane protein</topology>
    </subcellularLocation>
</comment>
<dbReference type="Pfam" id="PF00512">
    <property type="entry name" value="HisKA"/>
    <property type="match status" value="1"/>
</dbReference>
<dbReference type="InterPro" id="IPR003660">
    <property type="entry name" value="HAMP_dom"/>
</dbReference>
<evidence type="ECO:0000256" key="13">
    <source>
        <dbReference type="ARBA" id="ARBA00023136"/>
    </source>
</evidence>
<dbReference type="OrthoDB" id="9780718at2"/>
<keyword evidence="5" id="KW-0597">Phosphoprotein</keyword>
<feature type="domain" description="Histidine kinase" evidence="15">
    <location>
        <begin position="249"/>
        <end position="453"/>
    </location>
</feature>
<dbReference type="EMBL" id="AE001437">
    <property type="protein sequence ID" value="AAK81584.1"/>
    <property type="molecule type" value="Genomic_DNA"/>
</dbReference>
<dbReference type="InterPro" id="IPR003661">
    <property type="entry name" value="HisK_dim/P_dom"/>
</dbReference>
<dbReference type="CDD" id="cd00082">
    <property type="entry name" value="HisKA"/>
    <property type="match status" value="1"/>
</dbReference>
<keyword evidence="7 14" id="KW-0812">Transmembrane</keyword>
<protein>
    <recommendedName>
        <fullName evidence="3">histidine kinase</fullName>
        <ecNumber evidence="3">2.7.13.3</ecNumber>
    </recommendedName>
</protein>
<dbReference type="PROSITE" id="PS50885">
    <property type="entry name" value="HAMP"/>
    <property type="match status" value="1"/>
</dbReference>
<keyword evidence="8" id="KW-0547">Nucleotide-binding</keyword>
<evidence type="ECO:0000256" key="11">
    <source>
        <dbReference type="ARBA" id="ARBA00022989"/>
    </source>
</evidence>
<keyword evidence="10" id="KW-0067">ATP-binding</keyword>
<dbReference type="InterPro" id="IPR005467">
    <property type="entry name" value="His_kinase_dom"/>
</dbReference>
<dbReference type="Gene3D" id="3.30.565.10">
    <property type="entry name" value="Histidine kinase-like ATPase, C-terminal domain"/>
    <property type="match status" value="1"/>
</dbReference>
<evidence type="ECO:0000259" key="16">
    <source>
        <dbReference type="PROSITE" id="PS50885"/>
    </source>
</evidence>
<keyword evidence="13 14" id="KW-0472">Membrane</keyword>
<dbReference type="STRING" id="272562.CA_C3662"/>
<dbReference type="SUPFAM" id="SSF158472">
    <property type="entry name" value="HAMP domain-like"/>
    <property type="match status" value="1"/>
</dbReference>
<evidence type="ECO:0000256" key="6">
    <source>
        <dbReference type="ARBA" id="ARBA00022679"/>
    </source>
</evidence>
<dbReference type="SMART" id="SM00387">
    <property type="entry name" value="HATPase_c"/>
    <property type="match status" value="1"/>
</dbReference>
<dbReference type="Pfam" id="PF02518">
    <property type="entry name" value="HATPase_c"/>
    <property type="match status" value="1"/>
</dbReference>
<dbReference type="HOGENOM" id="CLU_000445_89_6_9"/>
<dbReference type="PATRIC" id="fig|272562.8.peg.3851"/>
<dbReference type="GeneID" id="45000160"/>
<keyword evidence="18" id="KW-1185">Reference proteome</keyword>
<feature type="transmembrane region" description="Helical" evidence="14">
    <location>
        <begin position="165"/>
        <end position="188"/>
    </location>
</feature>
<dbReference type="PANTHER" id="PTHR45528:SF1">
    <property type="entry name" value="SENSOR HISTIDINE KINASE CPXA"/>
    <property type="match status" value="1"/>
</dbReference>
<dbReference type="Pfam" id="PF00672">
    <property type="entry name" value="HAMP"/>
    <property type="match status" value="1"/>
</dbReference>
<dbReference type="SMART" id="SM00304">
    <property type="entry name" value="HAMP"/>
    <property type="match status" value="1"/>
</dbReference>
<keyword evidence="6" id="KW-0808">Transferase</keyword>
<evidence type="ECO:0000256" key="2">
    <source>
        <dbReference type="ARBA" id="ARBA00004651"/>
    </source>
</evidence>
<dbReference type="eggNOG" id="COG2205">
    <property type="taxonomic scope" value="Bacteria"/>
</dbReference>
<keyword evidence="11 14" id="KW-1133">Transmembrane helix</keyword>
<dbReference type="InterPro" id="IPR050398">
    <property type="entry name" value="HssS/ArlS-like"/>
</dbReference>
<dbReference type="SMART" id="SM00388">
    <property type="entry name" value="HisKA"/>
    <property type="match status" value="1"/>
</dbReference>
<dbReference type="SUPFAM" id="SSF47384">
    <property type="entry name" value="Homodimeric domain of signal transducing histidine kinase"/>
    <property type="match status" value="1"/>
</dbReference>
<evidence type="ECO:0000256" key="3">
    <source>
        <dbReference type="ARBA" id="ARBA00012438"/>
    </source>
</evidence>
<evidence type="ECO:0000256" key="5">
    <source>
        <dbReference type="ARBA" id="ARBA00022553"/>
    </source>
</evidence>
<proteinExistence type="predicted"/>
<evidence type="ECO:0000256" key="4">
    <source>
        <dbReference type="ARBA" id="ARBA00022475"/>
    </source>
</evidence>
<evidence type="ECO:0000256" key="8">
    <source>
        <dbReference type="ARBA" id="ARBA00022741"/>
    </source>
</evidence>
<dbReference type="FunFam" id="1.10.287.130:FF:000073">
    <property type="entry name" value="Two-component sensor histidine kinase"/>
    <property type="match status" value="1"/>
</dbReference>
<dbReference type="eggNOG" id="COG2770">
    <property type="taxonomic scope" value="Bacteria"/>
</dbReference>
<dbReference type="GO" id="GO:0005524">
    <property type="term" value="F:ATP binding"/>
    <property type="evidence" value="ECO:0007669"/>
    <property type="project" value="UniProtKB-KW"/>
</dbReference>
<keyword evidence="12" id="KW-0902">Two-component regulatory system</keyword>
<evidence type="ECO:0000256" key="9">
    <source>
        <dbReference type="ARBA" id="ARBA00022777"/>
    </source>
</evidence>
<reference evidence="17 18" key="1">
    <citation type="journal article" date="2001" name="J. Bacteriol.">
        <title>Genome sequence and comparative analysis of the solvent-producing bacterium Clostridium acetobutylicum.</title>
        <authorList>
            <person name="Nolling J."/>
            <person name="Breton G."/>
            <person name="Omelchenko M.V."/>
            <person name="Makarova K.S."/>
            <person name="Zeng Q."/>
            <person name="Gibson R."/>
            <person name="Lee H.M."/>
            <person name="Dubois J."/>
            <person name="Qiu D."/>
            <person name="Hitti J."/>
            <person name="Wolf Y.I."/>
            <person name="Tatusov R.L."/>
            <person name="Sabathe F."/>
            <person name="Doucette-Stamm L."/>
            <person name="Soucaille P."/>
            <person name="Daly M.J."/>
            <person name="Bennett G.N."/>
            <person name="Koonin E.V."/>
            <person name="Smith D.R."/>
        </authorList>
    </citation>
    <scope>NUCLEOTIDE SEQUENCE [LARGE SCALE GENOMIC DNA]</scope>
    <source>
        <strain evidence="18">ATCC 824 / DSM 792 / JCM 1419 / LMG 5710 / VKM B-1787</strain>
    </source>
</reference>
<dbReference type="PIR" id="E97349">
    <property type="entry name" value="E97349"/>
</dbReference>
<dbReference type="InterPro" id="IPR036097">
    <property type="entry name" value="HisK_dim/P_sf"/>
</dbReference>
<comment type="catalytic activity">
    <reaction evidence="1">
        <text>ATP + protein L-histidine = ADP + protein N-phospho-L-histidine.</text>
        <dbReference type="EC" id="2.7.13.3"/>
    </reaction>
</comment>
<evidence type="ECO:0000256" key="10">
    <source>
        <dbReference type="ARBA" id="ARBA00022840"/>
    </source>
</evidence>
<dbReference type="InterPro" id="IPR036890">
    <property type="entry name" value="HATPase_C_sf"/>
</dbReference>
<dbReference type="PANTHER" id="PTHR45528">
    <property type="entry name" value="SENSOR HISTIDINE KINASE CPXA"/>
    <property type="match status" value="1"/>
</dbReference>
<dbReference type="SUPFAM" id="SSF55874">
    <property type="entry name" value="ATPase domain of HSP90 chaperone/DNA topoisomerase II/histidine kinase"/>
    <property type="match status" value="1"/>
</dbReference>
<gene>
    <name evidence="17" type="ordered locus">CA_C3662</name>
</gene>
<dbReference type="InterPro" id="IPR003594">
    <property type="entry name" value="HATPase_dom"/>
</dbReference>
<dbReference type="GO" id="GO:0000155">
    <property type="term" value="F:phosphorelay sensor kinase activity"/>
    <property type="evidence" value="ECO:0007669"/>
    <property type="project" value="InterPro"/>
</dbReference>
<feature type="transmembrane region" description="Helical" evidence="14">
    <location>
        <begin position="12"/>
        <end position="33"/>
    </location>
</feature>
<keyword evidence="9 17" id="KW-0418">Kinase</keyword>
<evidence type="ECO:0000256" key="7">
    <source>
        <dbReference type="ARBA" id="ARBA00022692"/>
    </source>
</evidence>
<sequence>MKIFKIKTITMRIWMTFTVMILIIVCSISLLYISAFRAFDENEKIQDLKTAHDMLLKNSSTDKPLRFDKLRNLERSQSFIVTVKADEYEMQNVNQNPVGGGPMMHDSDMRKWMIEYLSKAGNSDKEFKEYYKGIKVLFIISHASVGYGKNTYLITYMPYFVDNNILYQVGIVGIVFIIIGFFTAKIVAGHISKPLKELESYTKKIANKDWKEPIQVRSDDEIGSLANSMNIMQKQLKYADENEKMFLQSISHDLKTPVMVIMSHAEAIIDGIYIDSVERTAEIIKDEAIRLEKKIKQMLYLNTLDYVLENNVENEIVNLRDLLYKMVDRFKVFNCDIKPDIISNTINVFGNQEKIEVAIENILENSLRYAKREIILRLKREDNSAIIEIYNDGEHIPEKSIEKIFDNLYKDKKGKFGLGLAISKKIVNFYGGEIRAVNREVGVSFLIKCPVYNSTDLL</sequence>
<evidence type="ECO:0000256" key="14">
    <source>
        <dbReference type="SAM" id="Phobius"/>
    </source>
</evidence>